<comment type="similarity">
    <text evidence="1">Belongs to the class I-like SAM-binding methyltransferase superfamily. EEF2KMT family.</text>
</comment>
<dbReference type="InterPro" id="IPR029063">
    <property type="entry name" value="SAM-dependent_MTases_sf"/>
</dbReference>
<protein>
    <recommendedName>
        <fullName evidence="3">FAM86 N-terminal domain-containing protein</fullName>
    </recommendedName>
</protein>
<dbReference type="PANTHER" id="PTHR14614">
    <property type="entry name" value="HEPATOCELLULAR CARCINOMA-ASSOCIATED ANTIGEN"/>
    <property type="match status" value="1"/>
</dbReference>
<dbReference type="VEuPathDB" id="VectorBase:GAUT005170"/>
<dbReference type="Gene3D" id="3.40.50.150">
    <property type="entry name" value="Vaccinia Virus protein VP39"/>
    <property type="match status" value="1"/>
</dbReference>
<dbReference type="SUPFAM" id="SSF53335">
    <property type="entry name" value="S-adenosyl-L-methionine-dependent methyltransferases"/>
    <property type="match status" value="1"/>
</dbReference>
<accession>A0A1A9UHL7</accession>
<evidence type="ECO:0000259" key="3">
    <source>
        <dbReference type="Pfam" id="PF14904"/>
    </source>
</evidence>
<feature type="domain" description="FAM86 N-terminal" evidence="3">
    <location>
        <begin position="13"/>
        <end position="94"/>
    </location>
</feature>
<evidence type="ECO:0000256" key="1">
    <source>
        <dbReference type="ARBA" id="ARBA00005511"/>
    </source>
</evidence>
<name>A0A1A9UHL7_GLOAU</name>
<keyword evidence="5" id="KW-1185">Reference proteome</keyword>
<dbReference type="GO" id="GO:0032991">
    <property type="term" value="C:protein-containing complex"/>
    <property type="evidence" value="ECO:0007669"/>
    <property type="project" value="TreeGrafter"/>
</dbReference>
<evidence type="ECO:0000256" key="2">
    <source>
        <dbReference type="ARBA" id="ARBA00022679"/>
    </source>
</evidence>
<evidence type="ECO:0000313" key="5">
    <source>
        <dbReference type="Proteomes" id="UP000078200"/>
    </source>
</evidence>
<dbReference type="InterPro" id="IPR019410">
    <property type="entry name" value="Methyltransf_16"/>
</dbReference>
<dbReference type="STRING" id="7395.A0A1A9UHL7"/>
<dbReference type="PANTHER" id="PTHR14614:SF130">
    <property type="entry name" value="PROTEIN-LYSINE N-METHYLTRANSFERASE EEF2KMT"/>
    <property type="match status" value="1"/>
</dbReference>
<dbReference type="Pfam" id="PF14904">
    <property type="entry name" value="FAM86"/>
    <property type="match status" value="1"/>
</dbReference>
<dbReference type="AlphaFoldDB" id="A0A1A9UHL7"/>
<evidence type="ECO:0000313" key="4">
    <source>
        <dbReference type="EnsemblMetazoa" id="GAUT005170-PA"/>
    </source>
</evidence>
<proteinExistence type="inferred from homology"/>
<reference evidence="4" key="1">
    <citation type="submission" date="2020-05" db="UniProtKB">
        <authorList>
            <consortium name="EnsemblMetazoa"/>
        </authorList>
    </citation>
    <scope>IDENTIFICATION</scope>
    <source>
        <strain evidence="4">TTRI</strain>
    </source>
</reference>
<dbReference type="Pfam" id="PF10294">
    <property type="entry name" value="Methyltransf_16"/>
    <property type="match status" value="1"/>
</dbReference>
<keyword evidence="2" id="KW-0808">Transferase</keyword>
<dbReference type="EnsemblMetazoa" id="GAUT005170-RA">
    <property type="protein sequence ID" value="GAUT005170-PA"/>
    <property type="gene ID" value="GAUT005170"/>
</dbReference>
<sequence>MSNLSERNYQIFLEQLRKQFLCCYPVQCIQWKSFPKNLNWDQQNMLIDCTYKCQLNREMPIKLQYQLNFLKKLIAYLEQDCSEIHDSIYESFCEMQQKIVSQPSEKFAHKHYILNEKVHFSLKESKSFVADGTTGLCSWQAALALTDYFLHHKAILWNRQILELGSGAGLCGLIIYRLCQPKHLLLTDGSLPCVKLIEENIKRNFPHLEEIIDNKWLMNDHILECCLLDWKAINCVKEIKTLLPDILLAADVVYDSSVFDDLLHAIDYVFNLKQNKVKMFLAATVRNQATLNGFLNKLGNFRFQIDYAEVIPLEESFLYWDRSTPVRILIITR</sequence>
<dbReference type="Proteomes" id="UP000078200">
    <property type="component" value="Unassembled WGS sequence"/>
</dbReference>
<organism evidence="4 5">
    <name type="scientific">Glossina austeni</name>
    <name type="common">Savannah tsetse fly</name>
    <dbReference type="NCBI Taxonomy" id="7395"/>
    <lineage>
        <taxon>Eukaryota</taxon>
        <taxon>Metazoa</taxon>
        <taxon>Ecdysozoa</taxon>
        <taxon>Arthropoda</taxon>
        <taxon>Hexapoda</taxon>
        <taxon>Insecta</taxon>
        <taxon>Pterygota</taxon>
        <taxon>Neoptera</taxon>
        <taxon>Endopterygota</taxon>
        <taxon>Diptera</taxon>
        <taxon>Brachycera</taxon>
        <taxon>Muscomorpha</taxon>
        <taxon>Hippoboscoidea</taxon>
        <taxon>Glossinidae</taxon>
        <taxon>Glossina</taxon>
    </lineage>
</organism>
<dbReference type="GO" id="GO:0016740">
    <property type="term" value="F:transferase activity"/>
    <property type="evidence" value="ECO:0007669"/>
    <property type="project" value="UniProtKB-KW"/>
</dbReference>
<dbReference type="InterPro" id="IPR029426">
    <property type="entry name" value="FAM86_N"/>
</dbReference>